<dbReference type="GO" id="GO:0140664">
    <property type="term" value="F:ATP-dependent DNA damage sensor activity"/>
    <property type="evidence" value="ECO:0007669"/>
    <property type="project" value="InterPro"/>
</dbReference>
<dbReference type="CDD" id="cd01121">
    <property type="entry name" value="RadA_SMS_N"/>
    <property type="match status" value="1"/>
</dbReference>
<evidence type="ECO:0000256" key="2">
    <source>
        <dbReference type="ARBA" id="ARBA00022741"/>
    </source>
</evidence>
<dbReference type="SMART" id="SM00382">
    <property type="entry name" value="AAA"/>
    <property type="match status" value="1"/>
</dbReference>
<dbReference type="PANTHER" id="PTHR32472">
    <property type="entry name" value="DNA REPAIR PROTEIN RADA"/>
    <property type="match status" value="1"/>
</dbReference>
<feature type="region of interest" description="Lon-protease-like" evidence="11">
    <location>
        <begin position="354"/>
        <end position="440"/>
    </location>
</feature>
<evidence type="ECO:0000259" key="14">
    <source>
        <dbReference type="PROSITE" id="PS50162"/>
    </source>
</evidence>
<feature type="binding site" evidence="11">
    <location>
        <begin position="96"/>
        <end position="103"/>
    </location>
    <ligand>
        <name>ATP</name>
        <dbReference type="ChEBI" id="CHEBI:30616"/>
    </ligand>
</feature>
<evidence type="ECO:0000256" key="1">
    <source>
        <dbReference type="ARBA" id="ARBA00022723"/>
    </source>
</evidence>
<dbReference type="STRING" id="1619110.UW36_C0002G0062"/>
<reference evidence="15 16" key="1">
    <citation type="journal article" date="2015" name="Nature">
        <title>rRNA introns, odd ribosomes, and small enigmatic genomes across a large radiation of phyla.</title>
        <authorList>
            <person name="Brown C.T."/>
            <person name="Hug L.A."/>
            <person name="Thomas B.C."/>
            <person name="Sharon I."/>
            <person name="Castelle C.J."/>
            <person name="Singh A."/>
            <person name="Wilkins M.J."/>
            <person name="Williams K.H."/>
            <person name="Banfield J.F."/>
        </authorList>
    </citation>
    <scope>NUCLEOTIDE SEQUENCE [LARGE SCALE GENOMIC DNA]</scope>
</reference>
<dbReference type="InterPro" id="IPR027417">
    <property type="entry name" value="P-loop_NTPase"/>
</dbReference>
<dbReference type="GO" id="GO:0008270">
    <property type="term" value="F:zinc ion binding"/>
    <property type="evidence" value="ECO:0007669"/>
    <property type="project" value="UniProtKB-KW"/>
</dbReference>
<evidence type="ECO:0000256" key="7">
    <source>
        <dbReference type="ARBA" id="ARBA00022840"/>
    </source>
</evidence>
<dbReference type="GO" id="GO:0003684">
    <property type="term" value="F:damaged DNA binding"/>
    <property type="evidence" value="ECO:0007669"/>
    <property type="project" value="InterPro"/>
</dbReference>
<comment type="function">
    <text evidence="13">DNA-dependent ATPase involved in processing of recombination intermediates, plays a role in repairing DNA breaks. Stimulates the branch migration of RecA-mediated strand transfer reactions, allowing the 3' invading strand to extend heteroduplex DNA faster. Binds ssDNA in the presence of ADP but not other nucleotides, has ATPase activity that is stimulated by ssDNA and various branched DNA structures, but inhibited by SSB. Does not have RecA's homology-searching function.</text>
</comment>
<keyword evidence="2 11" id="KW-0547">Nucleotide-binding</keyword>
<protein>
    <recommendedName>
        <fullName evidence="11 12">DNA repair protein RadA</fullName>
    </recommendedName>
</protein>
<dbReference type="GO" id="GO:0005829">
    <property type="term" value="C:cytosol"/>
    <property type="evidence" value="ECO:0007669"/>
    <property type="project" value="TreeGrafter"/>
</dbReference>
<organism evidence="15 16">
    <name type="scientific">candidate division WWE3 bacterium GW2011_GWA2_44_16</name>
    <dbReference type="NCBI Taxonomy" id="1619110"/>
    <lineage>
        <taxon>Bacteria</taxon>
        <taxon>Katanobacteria</taxon>
    </lineage>
</organism>
<dbReference type="NCBIfam" id="TIGR00416">
    <property type="entry name" value="sms"/>
    <property type="match status" value="1"/>
</dbReference>
<evidence type="ECO:0000256" key="10">
    <source>
        <dbReference type="ARBA" id="ARBA00023204"/>
    </source>
</evidence>
<evidence type="ECO:0000256" key="12">
    <source>
        <dbReference type="NCBIfam" id="TIGR00416"/>
    </source>
</evidence>
<evidence type="ECO:0000256" key="9">
    <source>
        <dbReference type="ARBA" id="ARBA00023125"/>
    </source>
</evidence>
<evidence type="ECO:0000256" key="4">
    <source>
        <dbReference type="ARBA" id="ARBA00022771"/>
    </source>
</evidence>
<keyword evidence="3 11" id="KW-0227">DNA damage</keyword>
<keyword evidence="9 11" id="KW-0238">DNA-binding</keyword>
<evidence type="ECO:0000313" key="16">
    <source>
        <dbReference type="Proteomes" id="UP000034128"/>
    </source>
</evidence>
<dbReference type="Gene3D" id="3.40.50.300">
    <property type="entry name" value="P-loop containing nucleotide triphosphate hydrolases"/>
    <property type="match status" value="1"/>
</dbReference>
<dbReference type="Proteomes" id="UP000034128">
    <property type="component" value="Unassembled WGS sequence"/>
</dbReference>
<dbReference type="InterPro" id="IPR014721">
    <property type="entry name" value="Ribsml_uS5_D2-typ_fold_subgr"/>
</dbReference>
<dbReference type="InterPro" id="IPR014774">
    <property type="entry name" value="KaiC-like_dom"/>
</dbReference>
<evidence type="ECO:0000256" key="13">
    <source>
        <dbReference type="RuleBase" id="RU003555"/>
    </source>
</evidence>
<dbReference type="SUPFAM" id="SSF52540">
    <property type="entry name" value="P-loop containing nucleoside triphosphate hydrolases"/>
    <property type="match status" value="1"/>
</dbReference>
<dbReference type="Pfam" id="PF06745">
    <property type="entry name" value="ATPase"/>
    <property type="match status" value="1"/>
</dbReference>
<comment type="similarity">
    <text evidence="11 13">Belongs to the RecA family. RadA subfamily.</text>
</comment>
<evidence type="ECO:0000313" key="15">
    <source>
        <dbReference type="EMBL" id="KKT45675.1"/>
    </source>
</evidence>
<keyword evidence="10 11" id="KW-0234">DNA repair</keyword>
<dbReference type="GO" id="GO:0005524">
    <property type="term" value="F:ATP binding"/>
    <property type="evidence" value="ECO:0007669"/>
    <property type="project" value="UniProtKB-UniRule"/>
</dbReference>
<dbReference type="PANTHER" id="PTHR32472:SF10">
    <property type="entry name" value="DNA REPAIR PROTEIN RADA-LIKE PROTEIN"/>
    <property type="match status" value="1"/>
</dbReference>
<evidence type="ECO:0000256" key="11">
    <source>
        <dbReference type="HAMAP-Rule" id="MF_01498"/>
    </source>
</evidence>
<keyword evidence="8 11" id="KW-0346">Stress response</keyword>
<dbReference type="AlphaFoldDB" id="A0A0G1HFL5"/>
<dbReference type="Pfam" id="PF18073">
    <property type="entry name" value="Zn_ribbon_LapB"/>
    <property type="match status" value="1"/>
</dbReference>
<evidence type="ECO:0000256" key="3">
    <source>
        <dbReference type="ARBA" id="ARBA00022763"/>
    </source>
</evidence>
<keyword evidence="4 13" id="KW-0863">Zinc-finger</keyword>
<dbReference type="GO" id="GO:0016787">
    <property type="term" value="F:hydrolase activity"/>
    <property type="evidence" value="ECO:0007669"/>
    <property type="project" value="UniProtKB-KW"/>
</dbReference>
<dbReference type="InterPro" id="IPR020568">
    <property type="entry name" value="Ribosomal_Su5_D2-typ_SF"/>
</dbReference>
<evidence type="ECO:0000256" key="8">
    <source>
        <dbReference type="ARBA" id="ARBA00023016"/>
    </source>
</evidence>
<name>A0A0G1HFL5_UNCKA</name>
<comment type="function">
    <text evidence="11">Plays a role in repairing double-strand DNA breaks, probably involving stabilizing or processing branched DNA or blocked replication forks.</text>
</comment>
<keyword evidence="5" id="KW-0378">Hydrolase</keyword>
<dbReference type="GO" id="GO:0000725">
    <property type="term" value="P:recombinational repair"/>
    <property type="evidence" value="ECO:0007669"/>
    <property type="project" value="UniProtKB-UniRule"/>
</dbReference>
<dbReference type="SUPFAM" id="SSF54211">
    <property type="entry name" value="Ribosomal protein S5 domain 2-like"/>
    <property type="match status" value="1"/>
</dbReference>
<dbReference type="InterPro" id="IPR020588">
    <property type="entry name" value="RecA_ATP-bd"/>
</dbReference>
<dbReference type="Gene3D" id="3.30.230.10">
    <property type="match status" value="1"/>
</dbReference>
<dbReference type="PRINTS" id="PR01874">
    <property type="entry name" value="DNAREPAIRADA"/>
</dbReference>
<dbReference type="PROSITE" id="PS50162">
    <property type="entry name" value="RECA_2"/>
    <property type="match status" value="1"/>
</dbReference>
<feature type="short sequence motif" description="RadA KNRFG motif" evidence="11">
    <location>
        <begin position="255"/>
        <end position="259"/>
    </location>
</feature>
<evidence type="ECO:0000256" key="5">
    <source>
        <dbReference type="ARBA" id="ARBA00022801"/>
    </source>
</evidence>
<proteinExistence type="inferred from homology"/>
<keyword evidence="6 13" id="KW-0862">Zinc</keyword>
<sequence>MKLKSVFVCQNCSASFSTWSGQCSKCGEWNTLVETLDTRVDIKTKGISGRRTANVEVKSLAGVKADSLQRVNTGINEFNRVLGGGFVPGQVVLLAGEPGVGKSTLVTQICKKLVSSKILYVCGEENPGQLKLRALRMNYDGANLFTTSEADVSAIEQIMYSNTGKTKFDFLIVDSIQTLYTPELMSSIGSVAQIRECTQRIVRFSKSMNICTILIGHITKEGEIAGPKVLEHVVDTVLYMEGDNQHLYRILRTTKNRFGAVSEVGIFEMTEDGIREVENPSSMFISNLPGDLIGSSVAVAMEGFRALTYEVQALAVRTSFGYPKRTSIGFNVNRLQVLLAVSEKKCNIPCSQFDIYLNIAGGFKVSDPALDLAVCVSVASAVLAKPVMSKSCFFGEVGLLGEIRTVPHAIKREKESTRLGYKPQSNVKTLKDAIGKYLVN</sequence>
<keyword evidence="1 11" id="KW-0479">Metal-binding</keyword>
<gene>
    <name evidence="11" type="primary">radA</name>
    <name evidence="15" type="ORF">UW36_C0002G0062</name>
</gene>
<comment type="caution">
    <text evidence="15">The sequence shown here is derived from an EMBL/GenBank/DDBJ whole genome shotgun (WGS) entry which is preliminary data.</text>
</comment>
<evidence type="ECO:0000256" key="6">
    <source>
        <dbReference type="ARBA" id="ARBA00022833"/>
    </source>
</evidence>
<dbReference type="FunFam" id="3.40.50.300:FF:000050">
    <property type="entry name" value="DNA repair protein RadA"/>
    <property type="match status" value="1"/>
</dbReference>
<accession>A0A0G1HFL5</accession>
<keyword evidence="7 11" id="KW-0067">ATP-binding</keyword>
<dbReference type="InterPro" id="IPR003593">
    <property type="entry name" value="AAA+_ATPase"/>
</dbReference>
<dbReference type="EMBL" id="LCIA01000002">
    <property type="protein sequence ID" value="KKT45675.1"/>
    <property type="molecule type" value="Genomic_DNA"/>
</dbReference>
<dbReference type="InterPro" id="IPR041166">
    <property type="entry name" value="Rubredoxin_2"/>
</dbReference>
<feature type="domain" description="RecA family profile 1" evidence="14">
    <location>
        <begin position="67"/>
        <end position="218"/>
    </location>
</feature>
<comment type="domain">
    <text evidence="11">The middle region has homology to RecA with ATPase motifs including the RadA KNRFG motif, while the C-terminus is homologous to Lon protease.</text>
</comment>
<dbReference type="PATRIC" id="fig|1619110.3.peg.146"/>
<dbReference type="InterPro" id="IPR004504">
    <property type="entry name" value="DNA_repair_RadA"/>
</dbReference>
<dbReference type="HAMAP" id="MF_01498">
    <property type="entry name" value="RadA_bact"/>
    <property type="match status" value="1"/>
</dbReference>